<dbReference type="PANTHER" id="PTHR11086">
    <property type="entry name" value="DEOXYCYTIDYLATE DEAMINASE-RELATED"/>
    <property type="match status" value="1"/>
</dbReference>
<reference evidence="10" key="1">
    <citation type="submission" date="2016-02" db="EMBL/GenBank/DDBJ databases">
        <authorList>
            <person name="Sanders J.G."/>
            <person name="Lin J.Y."/>
            <person name="Wertz J.T."/>
            <person name="Russell J.A."/>
            <person name="Moreau C.S."/>
            <person name="Powell S."/>
        </authorList>
    </citation>
    <scope>NUCLEOTIDE SEQUENCE [LARGE SCALE GENOMIC DNA]</scope>
    <source>
        <strain evidence="10">CAG34</strain>
    </source>
</reference>
<dbReference type="InterPro" id="IPR035105">
    <property type="entry name" value="Deoxycytidylate_deaminase_dom"/>
</dbReference>
<feature type="binding site" evidence="7">
    <location>
        <position position="107"/>
    </location>
    <ligand>
        <name>Zn(2+)</name>
        <dbReference type="ChEBI" id="CHEBI:29105"/>
        <note>catalytic</note>
    </ligand>
</feature>
<dbReference type="EMBL" id="LSZQ01000048">
    <property type="protein sequence ID" value="KXU35458.1"/>
    <property type="molecule type" value="Genomic_DNA"/>
</dbReference>
<dbReference type="PROSITE" id="PS51747">
    <property type="entry name" value="CYT_DCMP_DEAMINASES_2"/>
    <property type="match status" value="1"/>
</dbReference>
<organism evidence="9 10">
    <name type="scientific">Cephaloticoccus primus</name>
    <dbReference type="NCBI Taxonomy" id="1548207"/>
    <lineage>
        <taxon>Bacteria</taxon>
        <taxon>Pseudomonadati</taxon>
        <taxon>Verrucomicrobiota</taxon>
        <taxon>Opitutia</taxon>
        <taxon>Opitutales</taxon>
        <taxon>Opitutaceae</taxon>
        <taxon>Cephaloticoccus</taxon>
    </lineage>
</organism>
<dbReference type="GO" id="GO:0006220">
    <property type="term" value="P:pyrimidine nucleotide metabolic process"/>
    <property type="evidence" value="ECO:0007669"/>
    <property type="project" value="InterPro"/>
</dbReference>
<dbReference type="STRING" id="1548207.AXK11_06355"/>
<dbReference type="Pfam" id="PF00383">
    <property type="entry name" value="dCMP_cyt_deam_1"/>
    <property type="match status" value="1"/>
</dbReference>
<keyword evidence="3 7" id="KW-0479">Metal-binding</keyword>
<dbReference type="AlphaFoldDB" id="A0A139SLN3"/>
<comment type="similarity">
    <text evidence="2">Belongs to the cytidine and deoxycytidylate deaminase family.</text>
</comment>
<dbReference type="InterPro" id="IPR016192">
    <property type="entry name" value="APOBEC/CMP_deaminase_Zn-bd"/>
</dbReference>
<name>A0A139SLN3_9BACT</name>
<dbReference type="InterPro" id="IPR016193">
    <property type="entry name" value="Cytidine_deaminase-like"/>
</dbReference>
<accession>A0A139SLN3</accession>
<dbReference type="GO" id="GO:0005737">
    <property type="term" value="C:cytoplasm"/>
    <property type="evidence" value="ECO:0007669"/>
    <property type="project" value="TreeGrafter"/>
</dbReference>
<dbReference type="PANTHER" id="PTHR11086:SF18">
    <property type="entry name" value="DEOXYCYTIDYLATE DEAMINASE"/>
    <property type="match status" value="1"/>
</dbReference>
<dbReference type="GO" id="GO:0004132">
    <property type="term" value="F:dCMP deaminase activity"/>
    <property type="evidence" value="ECO:0007669"/>
    <property type="project" value="InterPro"/>
</dbReference>
<evidence type="ECO:0000256" key="7">
    <source>
        <dbReference type="PIRSR" id="PIRSR006019-2"/>
    </source>
</evidence>
<protein>
    <submittedName>
        <fullName evidence="9">dCMP deaminase</fullName>
    </submittedName>
</protein>
<dbReference type="InterPro" id="IPR016473">
    <property type="entry name" value="dCMP_deaminase"/>
</dbReference>
<dbReference type="GO" id="GO:0008270">
    <property type="term" value="F:zinc ion binding"/>
    <property type="evidence" value="ECO:0007669"/>
    <property type="project" value="InterPro"/>
</dbReference>
<keyword evidence="5 7" id="KW-0862">Zinc</keyword>
<dbReference type="PROSITE" id="PS00903">
    <property type="entry name" value="CYT_DCMP_DEAMINASES_1"/>
    <property type="match status" value="1"/>
</dbReference>
<evidence type="ECO:0000259" key="8">
    <source>
        <dbReference type="PROSITE" id="PS51747"/>
    </source>
</evidence>
<comment type="cofactor">
    <cofactor evidence="1 7">
        <name>Zn(2+)</name>
        <dbReference type="ChEBI" id="CHEBI:29105"/>
    </cofactor>
</comment>
<dbReference type="CDD" id="cd01286">
    <property type="entry name" value="deoxycytidylate_deaminase"/>
    <property type="match status" value="1"/>
</dbReference>
<dbReference type="PIRSF" id="PIRSF006019">
    <property type="entry name" value="dCMP_deaminase"/>
    <property type="match status" value="1"/>
</dbReference>
<evidence type="ECO:0000313" key="10">
    <source>
        <dbReference type="Proteomes" id="UP000070058"/>
    </source>
</evidence>
<evidence type="ECO:0000256" key="2">
    <source>
        <dbReference type="ARBA" id="ARBA00006576"/>
    </source>
</evidence>
<proteinExistence type="inferred from homology"/>
<feature type="binding site" evidence="7">
    <location>
        <position position="110"/>
    </location>
    <ligand>
        <name>Zn(2+)</name>
        <dbReference type="ChEBI" id="CHEBI:29105"/>
        <note>catalytic</note>
    </ligand>
</feature>
<keyword evidence="4" id="KW-0378">Hydrolase</keyword>
<feature type="domain" description="CMP/dCMP-type deaminase" evidence="8">
    <location>
        <begin position="13"/>
        <end position="145"/>
    </location>
</feature>
<dbReference type="InterPro" id="IPR002125">
    <property type="entry name" value="CMP_dCMP_dom"/>
</dbReference>
<dbReference type="Gene3D" id="3.40.140.10">
    <property type="entry name" value="Cytidine Deaminase, domain 2"/>
    <property type="match status" value="1"/>
</dbReference>
<dbReference type="SUPFAM" id="SSF53927">
    <property type="entry name" value="Cytidine deaminase-like"/>
    <property type="match status" value="1"/>
</dbReference>
<evidence type="ECO:0000256" key="6">
    <source>
        <dbReference type="PIRSR" id="PIRSR006019-1"/>
    </source>
</evidence>
<feature type="active site" description="Proton donor" evidence="6">
    <location>
        <position position="81"/>
    </location>
</feature>
<evidence type="ECO:0000256" key="4">
    <source>
        <dbReference type="ARBA" id="ARBA00022801"/>
    </source>
</evidence>
<evidence type="ECO:0000313" key="9">
    <source>
        <dbReference type="EMBL" id="KXU35458.1"/>
    </source>
</evidence>
<evidence type="ECO:0000256" key="5">
    <source>
        <dbReference type="ARBA" id="ARBA00022833"/>
    </source>
</evidence>
<sequence length="152" mass="16316">MAAAAASFERRPTWDEYFMATAVLISTRSTCERLNVGCVIVTAGQTHKNRIVAAGYNGHLPGSPHSSLMRDGHEQATVHAEQNAISDAARRGSSVEGCTAYVTHYPCINCAKILASAGIAKICYRLDYHNDPLVKPMLAEAGIEIVQLGSQV</sequence>
<keyword evidence="10" id="KW-1185">Reference proteome</keyword>
<evidence type="ECO:0000256" key="3">
    <source>
        <dbReference type="ARBA" id="ARBA00022723"/>
    </source>
</evidence>
<dbReference type="InterPro" id="IPR015517">
    <property type="entry name" value="dCMP_deaminase-rel"/>
</dbReference>
<gene>
    <name evidence="9" type="ORF">AXK11_06355</name>
</gene>
<dbReference type="Proteomes" id="UP000070058">
    <property type="component" value="Unassembled WGS sequence"/>
</dbReference>
<evidence type="ECO:0000256" key="1">
    <source>
        <dbReference type="ARBA" id="ARBA00001947"/>
    </source>
</evidence>
<feature type="binding site" evidence="7">
    <location>
        <position position="79"/>
    </location>
    <ligand>
        <name>Zn(2+)</name>
        <dbReference type="ChEBI" id="CHEBI:29105"/>
        <note>catalytic</note>
    </ligand>
</feature>
<comment type="caution">
    <text evidence="9">The sequence shown here is derived from an EMBL/GenBank/DDBJ whole genome shotgun (WGS) entry which is preliminary data.</text>
</comment>